<accession>A0A2V4BBK7</accession>
<evidence type="ECO:0000313" key="1">
    <source>
        <dbReference type="EMBL" id="PXY27029.1"/>
    </source>
</evidence>
<dbReference type="AlphaFoldDB" id="A0A2V4BBK7"/>
<evidence type="ECO:0000313" key="2">
    <source>
        <dbReference type="Proteomes" id="UP000249915"/>
    </source>
</evidence>
<keyword evidence="2" id="KW-1185">Reference proteome</keyword>
<dbReference type="EMBL" id="MASW01000002">
    <property type="protein sequence ID" value="PXY27029.1"/>
    <property type="molecule type" value="Genomic_DNA"/>
</dbReference>
<name>A0A2V4BBK7_9PSEU</name>
<dbReference type="RefSeq" id="WP_112281031.1">
    <property type="nucleotide sequence ID" value="NZ_MASW01000002.1"/>
</dbReference>
<proteinExistence type="predicted"/>
<reference evidence="1 2" key="1">
    <citation type="submission" date="2016-07" db="EMBL/GenBank/DDBJ databases">
        <title>Draft genome sequence of Prauserella muralis DSM 45305, isolated from a mould-covered wall in an indoor environment.</title>
        <authorList>
            <person name="Ruckert C."/>
            <person name="Albersmeier A."/>
            <person name="Jiang C.-L."/>
            <person name="Jiang Y."/>
            <person name="Kalinowski J."/>
            <person name="Schneider O."/>
            <person name="Winkler A."/>
            <person name="Zotchev S.B."/>
        </authorList>
    </citation>
    <scope>NUCLEOTIDE SEQUENCE [LARGE SCALE GENOMIC DNA]</scope>
    <source>
        <strain evidence="1 2">DSM 45305</strain>
    </source>
</reference>
<protein>
    <submittedName>
        <fullName evidence="1">Uncharacterized protein</fullName>
    </submittedName>
</protein>
<comment type="caution">
    <text evidence="1">The sequence shown here is derived from an EMBL/GenBank/DDBJ whole genome shotgun (WGS) entry which is preliminary data.</text>
</comment>
<dbReference type="Proteomes" id="UP000249915">
    <property type="component" value="Unassembled WGS sequence"/>
</dbReference>
<dbReference type="OrthoDB" id="3637581at2"/>
<gene>
    <name evidence="1" type="ORF">BAY60_11075</name>
</gene>
<organism evidence="1 2">
    <name type="scientific">Prauserella muralis</name>
    <dbReference type="NCBI Taxonomy" id="588067"/>
    <lineage>
        <taxon>Bacteria</taxon>
        <taxon>Bacillati</taxon>
        <taxon>Actinomycetota</taxon>
        <taxon>Actinomycetes</taxon>
        <taxon>Pseudonocardiales</taxon>
        <taxon>Pseudonocardiaceae</taxon>
        <taxon>Prauserella</taxon>
    </lineage>
</organism>
<sequence>MSSIGQRGLPTWREWLGLAAGLLAAVSLFLPWTRLSSPSPEIQAVLAELPGADVSRSVWDSTFFAWFPPLLILAIGVAVAVFGRVPSARTGGLPHLWLIAAGVALVALALGWLLIEWQFSGEARALLAESGVSIGAGPGRYLGLAAVLVSLVAAVLDVRAVRAESRRPRRPHTRR</sequence>